<sequence length="181" mass="20548">MSPKKLNPFGAHEDPWVIQFFKVGQPRPGLPHKRQKSSEKDSRSTVSTRFPGHRLMLARSSSIQFSTVCCSFPPKCPAYAAHLYRGTKNREELDLGPEHRLFGRSLRLWSTRGVHMRAQMRTRSLIIMLPSCDRSQCRDQSGAGHPVERTCFSDPAEQRQSAQQSLPVPVRVQVCMCSRIS</sequence>
<feature type="region of interest" description="Disordered" evidence="1">
    <location>
        <begin position="25"/>
        <end position="47"/>
    </location>
</feature>
<dbReference type="EnsemblMetazoa" id="ASIC015289-RA">
    <property type="protein sequence ID" value="ASIC015289-PA"/>
    <property type="gene ID" value="ASIC015289"/>
</dbReference>
<dbReference type="EMBL" id="ATLV01022208">
    <property type="status" value="NOT_ANNOTATED_CDS"/>
    <property type="molecule type" value="Genomic_DNA"/>
</dbReference>
<evidence type="ECO:0000313" key="4">
    <source>
        <dbReference type="Proteomes" id="UP000030765"/>
    </source>
</evidence>
<evidence type="ECO:0000313" key="3">
    <source>
        <dbReference type="EnsemblMetazoa" id="ASIC015289-PA"/>
    </source>
</evidence>
<accession>A0A084WAL8</accession>
<gene>
    <name evidence="2" type="ORF">ZHAS_00015289</name>
</gene>
<evidence type="ECO:0000256" key="1">
    <source>
        <dbReference type="SAM" id="MobiDB-lite"/>
    </source>
</evidence>
<dbReference type="EMBL" id="KE525330">
    <property type="protein sequence ID" value="KFB47262.1"/>
    <property type="molecule type" value="Genomic_DNA"/>
</dbReference>
<keyword evidence="4" id="KW-1185">Reference proteome</keyword>
<reference evidence="3" key="2">
    <citation type="submission" date="2020-05" db="UniProtKB">
        <authorList>
            <consortium name="EnsemblMetazoa"/>
        </authorList>
    </citation>
    <scope>IDENTIFICATION</scope>
</reference>
<dbReference type="AlphaFoldDB" id="A0A084WAL8"/>
<name>A0A084WAL8_ANOSI</name>
<organism evidence="2">
    <name type="scientific">Anopheles sinensis</name>
    <name type="common">Mosquito</name>
    <dbReference type="NCBI Taxonomy" id="74873"/>
    <lineage>
        <taxon>Eukaryota</taxon>
        <taxon>Metazoa</taxon>
        <taxon>Ecdysozoa</taxon>
        <taxon>Arthropoda</taxon>
        <taxon>Hexapoda</taxon>
        <taxon>Insecta</taxon>
        <taxon>Pterygota</taxon>
        <taxon>Neoptera</taxon>
        <taxon>Endopterygota</taxon>
        <taxon>Diptera</taxon>
        <taxon>Nematocera</taxon>
        <taxon>Culicoidea</taxon>
        <taxon>Culicidae</taxon>
        <taxon>Anophelinae</taxon>
        <taxon>Anopheles</taxon>
    </lineage>
</organism>
<dbReference type="VEuPathDB" id="VectorBase:ASIC015289"/>
<evidence type="ECO:0000313" key="2">
    <source>
        <dbReference type="EMBL" id="KFB47262.1"/>
    </source>
</evidence>
<proteinExistence type="predicted"/>
<dbReference type="Proteomes" id="UP000030765">
    <property type="component" value="Unassembled WGS sequence"/>
</dbReference>
<reference evidence="2 4" key="1">
    <citation type="journal article" date="2014" name="BMC Genomics">
        <title>Genome sequence of Anopheles sinensis provides insight into genetics basis of mosquito competence for malaria parasites.</title>
        <authorList>
            <person name="Zhou D."/>
            <person name="Zhang D."/>
            <person name="Ding G."/>
            <person name="Shi L."/>
            <person name="Hou Q."/>
            <person name="Ye Y."/>
            <person name="Xu Y."/>
            <person name="Zhou H."/>
            <person name="Xiong C."/>
            <person name="Li S."/>
            <person name="Yu J."/>
            <person name="Hong S."/>
            <person name="Yu X."/>
            <person name="Zou P."/>
            <person name="Chen C."/>
            <person name="Chang X."/>
            <person name="Wang W."/>
            <person name="Lv Y."/>
            <person name="Sun Y."/>
            <person name="Ma L."/>
            <person name="Shen B."/>
            <person name="Zhu C."/>
        </authorList>
    </citation>
    <scope>NUCLEOTIDE SEQUENCE [LARGE SCALE GENOMIC DNA]</scope>
</reference>
<protein>
    <submittedName>
        <fullName evidence="2 3">Uncharacterized protein</fullName>
    </submittedName>
</protein>